<dbReference type="EMBL" id="LT906467">
    <property type="protein sequence ID" value="SNV69778.1"/>
    <property type="molecule type" value="Genomic_DNA"/>
</dbReference>
<name>A0A239ZGH7_9CORY</name>
<evidence type="ECO:0000313" key="1">
    <source>
        <dbReference type="EMBL" id="SNV69778.1"/>
    </source>
</evidence>
<proteinExistence type="predicted"/>
<dbReference type="AlphaFoldDB" id="A0A239ZGH7"/>
<evidence type="ECO:0000313" key="2">
    <source>
        <dbReference type="Proteomes" id="UP000215374"/>
    </source>
</evidence>
<gene>
    <name evidence="1" type="ORF">SAMEA4535761_01179</name>
</gene>
<dbReference type="RefSeq" id="WP_144311816.1">
    <property type="nucleotide sequence ID" value="NZ_CP009211.1"/>
</dbReference>
<dbReference type="OrthoDB" id="4410704at2"/>
<accession>A0A239ZGH7</accession>
<reference evidence="1 2" key="1">
    <citation type="submission" date="2017-06" db="EMBL/GenBank/DDBJ databases">
        <authorList>
            <consortium name="Pathogen Informatics"/>
        </authorList>
    </citation>
    <scope>NUCLEOTIDE SEQUENCE [LARGE SCALE GENOMIC DNA]</scope>
    <source>
        <strain evidence="1 2">NCTC13015</strain>
    </source>
</reference>
<organism evidence="1 2">
    <name type="scientific">Corynebacterium imitans</name>
    <dbReference type="NCBI Taxonomy" id="156978"/>
    <lineage>
        <taxon>Bacteria</taxon>
        <taxon>Bacillati</taxon>
        <taxon>Actinomycetota</taxon>
        <taxon>Actinomycetes</taxon>
        <taxon>Mycobacteriales</taxon>
        <taxon>Corynebacteriaceae</taxon>
        <taxon>Corynebacterium</taxon>
    </lineage>
</organism>
<sequence length="261" mass="29182">MANPADDLYEIFKNWREESAEFSKGEQTKPVYASRLLGNRNGVSMGGWPEQRRASRCLEAIARIISEMEQAGDDVTSEKRYFGRWRDAVYAYPRGFEVSGSGISDEAFQTLGMFRNSARRFVPELSDGVVNELRELLENEPSLVVPPGVFPRELYDYFTRVKLHLKHCIDNYEVTSNFDLQEAAEHYRAAVFMMANGNFVTNPGDWGRHAAATFAATKAKNFGSAVYDEATNQLTQATVRALKAGGQKALEIGQSALDGLQ</sequence>
<dbReference type="Proteomes" id="UP000215374">
    <property type="component" value="Chromosome 1"/>
</dbReference>
<protein>
    <submittedName>
        <fullName evidence="1">Uncharacterized protein</fullName>
    </submittedName>
</protein>